<evidence type="ECO:0000256" key="4">
    <source>
        <dbReference type="ARBA" id="ARBA00022824"/>
    </source>
</evidence>
<comment type="subcellular location">
    <subcellularLocation>
        <location evidence="1">Endoplasmic reticulum membrane</location>
        <topology evidence="1">Single-pass membrane protein</topology>
    </subcellularLocation>
</comment>
<dbReference type="PANTHER" id="PTHR46107:SF3">
    <property type="entry name" value="THIOREDOXIN DOMAIN-CONTAINING PROTEIN"/>
    <property type="match status" value="1"/>
</dbReference>
<keyword evidence="6" id="KW-0472">Membrane</keyword>
<keyword evidence="7" id="KW-1015">Disulfide bond</keyword>
<protein>
    <submittedName>
        <fullName evidence="11">Thioredoxin-like protein</fullName>
    </submittedName>
</protein>
<evidence type="ECO:0000313" key="11">
    <source>
        <dbReference type="EMBL" id="JAC63924.1"/>
    </source>
</evidence>
<dbReference type="CDD" id="cd02961">
    <property type="entry name" value="PDI_a_family"/>
    <property type="match status" value="1"/>
</dbReference>
<evidence type="ECO:0000256" key="9">
    <source>
        <dbReference type="SAM" id="SignalP"/>
    </source>
</evidence>
<evidence type="ECO:0000256" key="7">
    <source>
        <dbReference type="ARBA" id="ARBA00023157"/>
    </source>
</evidence>
<dbReference type="PROSITE" id="PS51352">
    <property type="entry name" value="THIOREDOXIN_2"/>
    <property type="match status" value="1"/>
</dbReference>
<sequence>MDTVGIASCRVEISPVRNMRNTLLLALILLAVSNAEVVSSETDGAKYTESKVVTLTDENFDELVKHGEWLVEIYAPWCIHCKALEPIWEQLAAKALERGVQVGKIDGVHEKVLLARFRVEGFPSIFHVKGGETREYKGSRSLQSLEDFAYGGWRRQEPLAFWRSPTSTAGRLLGAALSVPGLVQTTYQHLKHDLGYSELTILAGALAVPLSIGVISICALDAFYTRNPDFGVPAPHPHQE</sequence>
<feature type="signal peptide" evidence="9">
    <location>
        <begin position="1"/>
        <end position="35"/>
    </location>
</feature>
<feature type="chain" id="PRO_5001609269" evidence="9">
    <location>
        <begin position="36"/>
        <end position="240"/>
    </location>
</feature>
<evidence type="ECO:0000256" key="8">
    <source>
        <dbReference type="ARBA" id="ARBA00023284"/>
    </source>
</evidence>
<feature type="domain" description="Thioredoxin" evidence="10">
    <location>
        <begin position="26"/>
        <end position="154"/>
    </location>
</feature>
<dbReference type="InterPro" id="IPR052454">
    <property type="entry name" value="TMX_domain-containing"/>
</dbReference>
<dbReference type="AlphaFoldDB" id="A0A061QZL4"/>
<dbReference type="Pfam" id="PF00085">
    <property type="entry name" value="Thioredoxin"/>
    <property type="match status" value="1"/>
</dbReference>
<keyword evidence="5" id="KW-0249">Electron transport</keyword>
<dbReference type="Gene3D" id="3.40.30.10">
    <property type="entry name" value="Glutaredoxin"/>
    <property type="match status" value="1"/>
</dbReference>
<gene>
    <name evidence="11" type="ORF">TSPGSL018_19444</name>
</gene>
<evidence type="ECO:0000256" key="6">
    <source>
        <dbReference type="ARBA" id="ARBA00022989"/>
    </source>
</evidence>
<accession>A0A061QZL4</accession>
<dbReference type="InterPro" id="IPR036249">
    <property type="entry name" value="Thioredoxin-like_sf"/>
</dbReference>
<evidence type="ECO:0000256" key="5">
    <source>
        <dbReference type="ARBA" id="ARBA00022982"/>
    </source>
</evidence>
<keyword evidence="6" id="KW-1133">Transmembrane helix</keyword>
<keyword evidence="2" id="KW-0813">Transport</keyword>
<keyword evidence="4" id="KW-0256">Endoplasmic reticulum</keyword>
<dbReference type="PANTHER" id="PTHR46107">
    <property type="entry name" value="DUMPY: SHORTER THAN WILD-TYPE"/>
    <property type="match status" value="1"/>
</dbReference>
<evidence type="ECO:0000256" key="3">
    <source>
        <dbReference type="ARBA" id="ARBA00022729"/>
    </source>
</evidence>
<keyword evidence="3 9" id="KW-0732">Signal</keyword>
<dbReference type="EMBL" id="GBEZ01022938">
    <property type="protein sequence ID" value="JAC63924.1"/>
    <property type="molecule type" value="Transcribed_RNA"/>
</dbReference>
<evidence type="ECO:0000256" key="2">
    <source>
        <dbReference type="ARBA" id="ARBA00022448"/>
    </source>
</evidence>
<name>A0A061QZL4_9CHLO</name>
<organism evidence="11">
    <name type="scientific">Tetraselmis sp. GSL018</name>
    <dbReference type="NCBI Taxonomy" id="582737"/>
    <lineage>
        <taxon>Eukaryota</taxon>
        <taxon>Viridiplantae</taxon>
        <taxon>Chlorophyta</taxon>
        <taxon>core chlorophytes</taxon>
        <taxon>Chlorodendrophyceae</taxon>
        <taxon>Chlorodendrales</taxon>
        <taxon>Chlorodendraceae</taxon>
        <taxon>Tetraselmis</taxon>
    </lineage>
</organism>
<keyword evidence="8" id="KW-0676">Redox-active center</keyword>
<evidence type="ECO:0000256" key="1">
    <source>
        <dbReference type="ARBA" id="ARBA00004389"/>
    </source>
</evidence>
<dbReference type="GO" id="GO:0015036">
    <property type="term" value="F:disulfide oxidoreductase activity"/>
    <property type="evidence" value="ECO:0007669"/>
    <property type="project" value="TreeGrafter"/>
</dbReference>
<reference evidence="11" key="1">
    <citation type="submission" date="2014-05" db="EMBL/GenBank/DDBJ databases">
        <title>The transcriptome of the halophilic microalga Tetraselmis sp. GSL018 isolated from the Great Salt Lake, Utah.</title>
        <authorList>
            <person name="Jinkerson R.E."/>
            <person name="D'Adamo S."/>
            <person name="Posewitz M.C."/>
        </authorList>
    </citation>
    <scope>NUCLEOTIDE SEQUENCE</scope>
    <source>
        <strain evidence="11">GSL018</strain>
    </source>
</reference>
<dbReference type="SUPFAM" id="SSF52833">
    <property type="entry name" value="Thioredoxin-like"/>
    <property type="match status" value="1"/>
</dbReference>
<keyword evidence="6" id="KW-0812">Transmembrane</keyword>
<dbReference type="GO" id="GO:0005789">
    <property type="term" value="C:endoplasmic reticulum membrane"/>
    <property type="evidence" value="ECO:0007669"/>
    <property type="project" value="UniProtKB-SubCell"/>
</dbReference>
<proteinExistence type="predicted"/>
<evidence type="ECO:0000259" key="10">
    <source>
        <dbReference type="PROSITE" id="PS51352"/>
    </source>
</evidence>
<dbReference type="InterPro" id="IPR013766">
    <property type="entry name" value="Thioredoxin_domain"/>
</dbReference>